<keyword evidence="5 10" id="KW-1133">Transmembrane helix</keyword>
<dbReference type="PROSITE" id="PS50885">
    <property type="entry name" value="HAMP"/>
    <property type="match status" value="1"/>
</dbReference>
<evidence type="ECO:0000256" key="5">
    <source>
        <dbReference type="ARBA" id="ARBA00022989"/>
    </source>
</evidence>
<dbReference type="PROSITE" id="PS50111">
    <property type="entry name" value="CHEMOTAXIS_TRANSDUC_2"/>
    <property type="match status" value="1"/>
</dbReference>
<dbReference type="CDD" id="cd12912">
    <property type="entry name" value="PDC2_MCP_like"/>
    <property type="match status" value="1"/>
</dbReference>
<feature type="domain" description="HAMP" evidence="12">
    <location>
        <begin position="316"/>
        <end position="370"/>
    </location>
</feature>
<evidence type="ECO:0000313" key="14">
    <source>
        <dbReference type="Proteomes" id="UP000292302"/>
    </source>
</evidence>
<evidence type="ECO:0000256" key="10">
    <source>
        <dbReference type="SAM" id="Phobius"/>
    </source>
</evidence>
<dbReference type="SMART" id="SM00304">
    <property type="entry name" value="HAMP"/>
    <property type="match status" value="1"/>
</dbReference>
<evidence type="ECO:0000256" key="8">
    <source>
        <dbReference type="ARBA" id="ARBA00029447"/>
    </source>
</evidence>
<gene>
    <name evidence="13" type="ORF">DNK06_17625</name>
</gene>
<evidence type="ECO:0000259" key="11">
    <source>
        <dbReference type="PROSITE" id="PS50111"/>
    </source>
</evidence>
<evidence type="ECO:0000313" key="13">
    <source>
        <dbReference type="EMBL" id="TBU75784.1"/>
    </source>
</evidence>
<dbReference type="InterPro" id="IPR033479">
    <property type="entry name" value="dCache_1"/>
</dbReference>
<dbReference type="SUPFAM" id="SSF58104">
    <property type="entry name" value="Methyl-accepting chemotaxis protein (MCP) signaling domain"/>
    <property type="match status" value="1"/>
</dbReference>
<keyword evidence="4 10" id="KW-0812">Transmembrane</keyword>
<dbReference type="EMBL" id="QJUI01000015">
    <property type="protein sequence ID" value="TBU75784.1"/>
    <property type="molecule type" value="Genomic_DNA"/>
</dbReference>
<dbReference type="GO" id="GO:0007165">
    <property type="term" value="P:signal transduction"/>
    <property type="evidence" value="ECO:0007669"/>
    <property type="project" value="UniProtKB-KW"/>
</dbReference>
<organism evidence="13 14">
    <name type="scientific">Phytopseudomonas daroniae</name>
    <dbReference type="NCBI Taxonomy" id="2487519"/>
    <lineage>
        <taxon>Bacteria</taxon>
        <taxon>Pseudomonadati</taxon>
        <taxon>Pseudomonadota</taxon>
        <taxon>Gammaproteobacteria</taxon>
        <taxon>Pseudomonadales</taxon>
        <taxon>Pseudomonadaceae</taxon>
        <taxon>Phytopseudomonas</taxon>
    </lineage>
</organism>
<dbReference type="GO" id="GO:0005886">
    <property type="term" value="C:plasma membrane"/>
    <property type="evidence" value="ECO:0007669"/>
    <property type="project" value="UniProtKB-SubCell"/>
</dbReference>
<feature type="transmembrane region" description="Helical" evidence="10">
    <location>
        <begin position="292"/>
        <end position="319"/>
    </location>
</feature>
<dbReference type="FunFam" id="1.10.287.950:FF:000001">
    <property type="entry name" value="Methyl-accepting chemotaxis sensory transducer"/>
    <property type="match status" value="1"/>
</dbReference>
<evidence type="ECO:0000256" key="1">
    <source>
        <dbReference type="ARBA" id="ARBA00004651"/>
    </source>
</evidence>
<proteinExistence type="inferred from homology"/>
<keyword evidence="7 9" id="KW-0807">Transducer</keyword>
<dbReference type="PANTHER" id="PTHR32089:SF112">
    <property type="entry name" value="LYSOZYME-LIKE PROTEIN-RELATED"/>
    <property type="match status" value="1"/>
</dbReference>
<keyword evidence="6 10" id="KW-0472">Membrane</keyword>
<name>A0A4Q9QJF4_9GAMM</name>
<keyword evidence="2" id="KW-1003">Cell membrane</keyword>
<feature type="domain" description="Methyl-accepting transducer" evidence="11">
    <location>
        <begin position="375"/>
        <end position="611"/>
    </location>
</feature>
<evidence type="ECO:0000256" key="9">
    <source>
        <dbReference type="PROSITE-ProRule" id="PRU00284"/>
    </source>
</evidence>
<dbReference type="AlphaFoldDB" id="A0A4Q9QJF4"/>
<dbReference type="SMART" id="SM00283">
    <property type="entry name" value="MA"/>
    <property type="match status" value="1"/>
</dbReference>
<dbReference type="Pfam" id="PF00672">
    <property type="entry name" value="HAMP"/>
    <property type="match status" value="1"/>
</dbReference>
<dbReference type="CDD" id="cd06225">
    <property type="entry name" value="HAMP"/>
    <property type="match status" value="1"/>
</dbReference>
<protein>
    <submittedName>
        <fullName evidence="13">Chemotaxis protein</fullName>
    </submittedName>
</protein>
<dbReference type="OrthoDB" id="9760371at2"/>
<dbReference type="CDD" id="cd11386">
    <property type="entry name" value="MCP_signal"/>
    <property type="match status" value="1"/>
</dbReference>
<evidence type="ECO:0000256" key="3">
    <source>
        <dbReference type="ARBA" id="ARBA00022500"/>
    </source>
</evidence>
<dbReference type="Gene3D" id="1.10.287.950">
    <property type="entry name" value="Methyl-accepting chemotaxis protein"/>
    <property type="match status" value="1"/>
</dbReference>
<dbReference type="InterPro" id="IPR003660">
    <property type="entry name" value="HAMP_dom"/>
</dbReference>
<evidence type="ECO:0000256" key="2">
    <source>
        <dbReference type="ARBA" id="ARBA00022475"/>
    </source>
</evidence>
<dbReference type="Pfam" id="PF02743">
    <property type="entry name" value="dCache_1"/>
    <property type="match status" value="1"/>
</dbReference>
<dbReference type="Gene3D" id="3.30.450.20">
    <property type="entry name" value="PAS domain"/>
    <property type="match status" value="1"/>
</dbReference>
<keyword evidence="14" id="KW-1185">Reference proteome</keyword>
<evidence type="ECO:0000256" key="4">
    <source>
        <dbReference type="ARBA" id="ARBA00022692"/>
    </source>
</evidence>
<comment type="caution">
    <text evidence="13">The sequence shown here is derived from an EMBL/GenBank/DDBJ whole genome shotgun (WGS) entry which is preliminary data.</text>
</comment>
<comment type="similarity">
    <text evidence="8">Belongs to the methyl-accepting chemotaxis (MCP) protein family.</text>
</comment>
<accession>A0A4Q9QJF4</accession>
<evidence type="ECO:0000259" key="12">
    <source>
        <dbReference type="PROSITE" id="PS50885"/>
    </source>
</evidence>
<dbReference type="GO" id="GO:0006935">
    <property type="term" value="P:chemotaxis"/>
    <property type="evidence" value="ECO:0007669"/>
    <property type="project" value="UniProtKB-KW"/>
</dbReference>
<evidence type="ECO:0000256" key="7">
    <source>
        <dbReference type="ARBA" id="ARBA00023224"/>
    </source>
</evidence>
<comment type="subcellular location">
    <subcellularLocation>
        <location evidence="1">Cell membrane</location>
        <topology evidence="1">Multi-pass membrane protein</topology>
    </subcellularLocation>
</comment>
<sequence>MNIKQKLTWAFAAIACVPVVLVAVVVVVNLRAQAQDNFLDSSSREIRQIENAMNQFFDAIAQNVEYLAKSPLVVEADALKNYSGVDAAQTPLPPANQALLQMFTQFAASHPTTAYLSVGQPDGGYAIWPDDPGLSNYDPRVRPWYQAAMAAPGRTVRTSAYYWAPDDVVLMGTVRTIANAQGQPAGVLGLDVSLKQLTDLVKQIKLGESGYLMLLENNGNVLVDPRDASHNFKLLSELGGGYAELAKVEQGLVEVELEGVPYMANVWSSQTLGWRFVGLIERSEVMAKATSLTWQIAIIAAVLAVLFAIVGASFAGLIVRPIRSVAGGLEGIAQGEGDLTRNLDVRGNDETALLARWFNQFLGAIRTLVQRIGSASADLQTASDASTRVARDMNDAAGRQREAVELVSTAFNEMVATANEVARSCSQAASSADSGQRQVHDGQLQIDEATGSVSRLSENLQKSAQAMQVLEQDSKNINAILDTIRSIAEQTNLLALNAAIEAARAGEQGRGFAVVADEVRALAKRTADSTGEIDSLLGGLAKRTQDVTKQMQSSLSMSQQSVERIQQARDSFEQIRTSVDEIRDQNSQIATAAEEQHQVAEDINRHIAQIHTDAQLVEELAHSARSDSQRLESLSGELNGLVGRFRT</sequence>
<dbReference type="Pfam" id="PF00015">
    <property type="entry name" value="MCPsignal"/>
    <property type="match status" value="1"/>
</dbReference>
<evidence type="ECO:0000256" key="6">
    <source>
        <dbReference type="ARBA" id="ARBA00023136"/>
    </source>
</evidence>
<keyword evidence="3" id="KW-0145">Chemotaxis</keyword>
<reference evidence="13 14" key="1">
    <citation type="submission" date="2018-06" db="EMBL/GenBank/DDBJ databases">
        <title>Three novel Pseudomonas species isolated from symptomatic oak.</title>
        <authorList>
            <person name="Bueno-Gonzalez V."/>
            <person name="Brady C."/>
        </authorList>
    </citation>
    <scope>NUCLEOTIDE SEQUENCE [LARGE SCALE GENOMIC DNA]</scope>
    <source>
        <strain evidence="13 14">P9A</strain>
    </source>
</reference>
<dbReference type="GO" id="GO:0004888">
    <property type="term" value="F:transmembrane signaling receptor activity"/>
    <property type="evidence" value="ECO:0007669"/>
    <property type="project" value="InterPro"/>
</dbReference>
<dbReference type="InterPro" id="IPR004089">
    <property type="entry name" value="MCPsignal_dom"/>
</dbReference>
<dbReference type="InterPro" id="IPR004090">
    <property type="entry name" value="Chemotax_Me-accpt_rcpt"/>
</dbReference>
<dbReference type="Proteomes" id="UP000292302">
    <property type="component" value="Unassembled WGS sequence"/>
</dbReference>
<dbReference type="PANTHER" id="PTHR32089">
    <property type="entry name" value="METHYL-ACCEPTING CHEMOTAXIS PROTEIN MCPB"/>
    <property type="match status" value="1"/>
</dbReference>
<dbReference type="RefSeq" id="WP_131181308.1">
    <property type="nucleotide sequence ID" value="NZ_QJUI01000015.1"/>
</dbReference>
<dbReference type="PRINTS" id="PR00260">
    <property type="entry name" value="CHEMTRNSDUCR"/>
</dbReference>